<sequence>MDRVRTYPGKKKQRGYDFAARTDDQSSDMIDIPEICQDVQKTTTSQALTQVYKYDYALFVVIIVEIKKCKIFLGLKDGLLSATCLFHGNSVLEKVKNRRWTCEFPNGTAKAETDHTNEQKMVTEACRIVLTFIDCEKAFDSVGLNEILSVSPIMV</sequence>
<comment type="caution">
    <text evidence="1">The sequence shown here is derived from an EMBL/GenBank/DDBJ whole genome shotgun (WGS) entry which is preliminary data.</text>
</comment>
<dbReference type="EMBL" id="JAHQIW010007146">
    <property type="protein sequence ID" value="KAJ1372451.1"/>
    <property type="molecule type" value="Genomic_DNA"/>
</dbReference>
<name>A0AAD5RAF2_PARTN</name>
<evidence type="ECO:0000313" key="1">
    <source>
        <dbReference type="EMBL" id="KAJ1372451.1"/>
    </source>
</evidence>
<proteinExistence type="predicted"/>
<evidence type="ECO:0000313" key="2">
    <source>
        <dbReference type="Proteomes" id="UP001196413"/>
    </source>
</evidence>
<evidence type="ECO:0008006" key="3">
    <source>
        <dbReference type="Google" id="ProtNLM"/>
    </source>
</evidence>
<dbReference type="Proteomes" id="UP001196413">
    <property type="component" value="Unassembled WGS sequence"/>
</dbReference>
<gene>
    <name evidence="1" type="ORF">KIN20_034619</name>
</gene>
<keyword evidence="2" id="KW-1185">Reference proteome</keyword>
<protein>
    <recommendedName>
        <fullName evidence="3">Reverse transcriptase domain-containing protein</fullName>
    </recommendedName>
</protein>
<reference evidence="1" key="1">
    <citation type="submission" date="2021-06" db="EMBL/GenBank/DDBJ databases">
        <title>Parelaphostrongylus tenuis whole genome reference sequence.</title>
        <authorList>
            <person name="Garwood T.J."/>
            <person name="Larsen P.A."/>
            <person name="Fountain-Jones N.M."/>
            <person name="Garbe J.R."/>
            <person name="Macchietto M.G."/>
            <person name="Kania S.A."/>
            <person name="Gerhold R.W."/>
            <person name="Richards J.E."/>
            <person name="Wolf T.M."/>
        </authorList>
    </citation>
    <scope>NUCLEOTIDE SEQUENCE</scope>
    <source>
        <strain evidence="1">MNPRO001-30</strain>
        <tissue evidence="1">Meninges</tissue>
    </source>
</reference>
<organism evidence="1 2">
    <name type="scientific">Parelaphostrongylus tenuis</name>
    <name type="common">Meningeal worm</name>
    <dbReference type="NCBI Taxonomy" id="148309"/>
    <lineage>
        <taxon>Eukaryota</taxon>
        <taxon>Metazoa</taxon>
        <taxon>Ecdysozoa</taxon>
        <taxon>Nematoda</taxon>
        <taxon>Chromadorea</taxon>
        <taxon>Rhabditida</taxon>
        <taxon>Rhabditina</taxon>
        <taxon>Rhabditomorpha</taxon>
        <taxon>Strongyloidea</taxon>
        <taxon>Metastrongylidae</taxon>
        <taxon>Parelaphostrongylus</taxon>
    </lineage>
</organism>
<accession>A0AAD5RAF2</accession>
<dbReference type="AlphaFoldDB" id="A0AAD5RAF2"/>